<feature type="binding site" evidence="13">
    <location>
        <position position="406"/>
    </location>
    <ligand>
        <name>substrate</name>
    </ligand>
</feature>
<dbReference type="RefSeq" id="WP_089281322.1">
    <property type="nucleotide sequence ID" value="NZ_FZOJ01000002.1"/>
</dbReference>
<feature type="site" description="Involved in the stabilization of negative charge on the oxyanion by the formation of the oxyanion hole" evidence="13">
    <location>
        <position position="115"/>
    </location>
</feature>
<dbReference type="FunFam" id="3.10.20.340:FF:000001">
    <property type="entry name" value="Arginine biosynthesis bifunctional protein ArgJ, chloroplastic"/>
    <property type="match status" value="1"/>
</dbReference>
<keyword evidence="15" id="KW-1185">Reference proteome</keyword>
<dbReference type="Gene3D" id="3.30.2330.10">
    <property type="entry name" value="arginine biosynthesis bifunctional protein suprefamily"/>
    <property type="match status" value="1"/>
</dbReference>
<evidence type="ECO:0000256" key="8">
    <source>
        <dbReference type="ARBA" id="ARBA00023268"/>
    </source>
</evidence>
<dbReference type="InterPro" id="IPR016117">
    <property type="entry name" value="ArgJ-like_dom_sf"/>
</dbReference>
<feature type="binding site" evidence="13">
    <location>
        <position position="152"/>
    </location>
    <ligand>
        <name>substrate</name>
    </ligand>
</feature>
<keyword evidence="5 13" id="KW-0028">Amino-acid biosynthesis</keyword>
<dbReference type="EC" id="2.3.1.1" evidence="13"/>
<feature type="site" description="Cleavage; by autolysis" evidence="13">
    <location>
        <begin position="188"/>
        <end position="189"/>
    </location>
</feature>
<accession>A0A239ALN2</accession>
<comment type="catalytic activity">
    <reaction evidence="11 13">
        <text>N(2)-acetyl-L-ornithine + L-glutamate = N-acetyl-L-glutamate + L-ornithine</text>
        <dbReference type="Rhea" id="RHEA:15349"/>
        <dbReference type="ChEBI" id="CHEBI:29985"/>
        <dbReference type="ChEBI" id="CHEBI:44337"/>
        <dbReference type="ChEBI" id="CHEBI:46911"/>
        <dbReference type="ChEBI" id="CHEBI:57805"/>
        <dbReference type="EC" id="2.3.1.35"/>
    </reaction>
</comment>
<feature type="binding site" evidence="13">
    <location>
        <position position="189"/>
    </location>
    <ligand>
        <name>substrate</name>
    </ligand>
</feature>
<dbReference type="FunFam" id="3.60.70.12:FF:000001">
    <property type="entry name" value="Arginine biosynthesis bifunctional protein ArgJ, chloroplastic"/>
    <property type="match status" value="1"/>
</dbReference>
<dbReference type="NCBIfam" id="NF003802">
    <property type="entry name" value="PRK05388.1"/>
    <property type="match status" value="1"/>
</dbReference>
<comment type="function">
    <text evidence="12 13">Catalyzes two activities which are involved in the cyclic version of arginine biosynthesis: the synthesis of N-acetylglutamate from glutamate and acetyl-CoA as the acetyl donor, and of ornithine by transacetylation between N(2)-acetylornithine and glutamate.</text>
</comment>
<keyword evidence="7 13" id="KW-0068">Autocatalytic cleavage</keyword>
<feature type="binding site" evidence="13">
    <location>
        <position position="178"/>
    </location>
    <ligand>
        <name>substrate</name>
    </ligand>
</feature>
<evidence type="ECO:0000256" key="7">
    <source>
        <dbReference type="ARBA" id="ARBA00022813"/>
    </source>
</evidence>
<dbReference type="GO" id="GO:0006526">
    <property type="term" value="P:L-arginine biosynthetic process"/>
    <property type="evidence" value="ECO:0007669"/>
    <property type="project" value="UniProtKB-UniRule"/>
</dbReference>
<dbReference type="GO" id="GO:0004358">
    <property type="term" value="F:L-glutamate N-acetyltransferase activity, acting on acetyl-L-ornithine as donor"/>
    <property type="evidence" value="ECO:0007669"/>
    <property type="project" value="UniProtKB-UniRule"/>
</dbReference>
<feature type="binding site" evidence="13">
    <location>
        <position position="275"/>
    </location>
    <ligand>
        <name>substrate</name>
    </ligand>
</feature>
<feature type="site" description="Involved in the stabilization of negative charge on the oxyanion by the formation of the oxyanion hole" evidence="13">
    <location>
        <position position="116"/>
    </location>
</feature>
<dbReference type="Gene3D" id="3.60.70.12">
    <property type="entry name" value="L-amino peptidase D-ALA esterase/amidase"/>
    <property type="match status" value="1"/>
</dbReference>
<name>A0A239ALN2_9FIRM</name>
<sequence length="406" mass="43513">MEKFQVFDGDITSPKGFKACGIHIGIKKKNKDIALIVSDVLAEGAAVFTTNKACAAPVKLSKENIQGGKAQAILVNSGNANACTGKEGYENAKKMVEAAAEGLNLSFESILVASTGVIGVPLPMDTILKGINKATKVLSYEGGLDAAEAILTTDTGVKKIAVSLEIDGEEVTIAGIAKGSGMIHPNMATMLAFVTTDAKIKGEFLQKLLKHAVDRTYNMITVDGDTSTNDSVNAMANGMAENAMLDENHPEIDKFKEAFHYVNEFLAKTIVADGEGATKFLEVEVQNSKSFADAKDIAMSILNSNLVKTAFFGEDGNWGRIVCSIGYSGVDIDMEKVTVYLGNENAMLKIVEEGQGTAYKEDEMENILKHKKLKILVDLHAGVEKAKGWGCDLSYEYVKINGAYRS</sequence>
<evidence type="ECO:0000256" key="6">
    <source>
        <dbReference type="ARBA" id="ARBA00022679"/>
    </source>
</evidence>
<evidence type="ECO:0000256" key="12">
    <source>
        <dbReference type="ARBA" id="ARBA00054976"/>
    </source>
</evidence>
<feature type="chain" id="PRO_5023426520" description="Arginine biosynthesis bifunctional protein ArgJ alpha chain" evidence="13">
    <location>
        <begin position="1"/>
        <end position="188"/>
    </location>
</feature>
<evidence type="ECO:0000256" key="3">
    <source>
        <dbReference type="ARBA" id="ARBA00011475"/>
    </source>
</evidence>
<gene>
    <name evidence="13" type="primary">argJ</name>
    <name evidence="14" type="ORF">SAMN05446037_1002129</name>
</gene>
<dbReference type="NCBIfam" id="TIGR00120">
    <property type="entry name" value="ArgJ"/>
    <property type="match status" value="1"/>
</dbReference>
<dbReference type="EMBL" id="FZOJ01000002">
    <property type="protein sequence ID" value="SNR96586.1"/>
    <property type="molecule type" value="Genomic_DNA"/>
</dbReference>
<keyword evidence="6 13" id="KW-0808">Transferase</keyword>
<comment type="subunit">
    <text evidence="3 13">Heterotetramer of two alpha and two beta chains.</text>
</comment>
<dbReference type="GO" id="GO:0005737">
    <property type="term" value="C:cytoplasm"/>
    <property type="evidence" value="ECO:0007669"/>
    <property type="project" value="UniProtKB-SubCell"/>
</dbReference>
<evidence type="ECO:0000256" key="13">
    <source>
        <dbReference type="HAMAP-Rule" id="MF_01106"/>
    </source>
</evidence>
<dbReference type="CDD" id="cd02152">
    <property type="entry name" value="OAT"/>
    <property type="match status" value="1"/>
</dbReference>
<keyword evidence="9 13" id="KW-0012">Acyltransferase</keyword>
<evidence type="ECO:0000256" key="10">
    <source>
        <dbReference type="ARBA" id="ARBA00048372"/>
    </source>
</evidence>
<dbReference type="GO" id="GO:0006592">
    <property type="term" value="P:ornithine biosynthetic process"/>
    <property type="evidence" value="ECO:0007669"/>
    <property type="project" value="TreeGrafter"/>
</dbReference>
<dbReference type="HAMAP" id="MF_01106">
    <property type="entry name" value="ArgJ"/>
    <property type="match status" value="1"/>
</dbReference>
<keyword evidence="4 13" id="KW-0055">Arginine biosynthesis</keyword>
<dbReference type="InterPro" id="IPR002813">
    <property type="entry name" value="Arg_biosynth_ArgJ"/>
</dbReference>
<comment type="catalytic activity">
    <reaction evidence="10 13">
        <text>L-glutamate + acetyl-CoA = N-acetyl-L-glutamate + CoA + H(+)</text>
        <dbReference type="Rhea" id="RHEA:24292"/>
        <dbReference type="ChEBI" id="CHEBI:15378"/>
        <dbReference type="ChEBI" id="CHEBI:29985"/>
        <dbReference type="ChEBI" id="CHEBI:44337"/>
        <dbReference type="ChEBI" id="CHEBI:57287"/>
        <dbReference type="ChEBI" id="CHEBI:57288"/>
        <dbReference type="EC" id="2.3.1.1"/>
    </reaction>
</comment>
<evidence type="ECO:0000256" key="1">
    <source>
        <dbReference type="ARBA" id="ARBA00004496"/>
    </source>
</evidence>
<dbReference type="Pfam" id="PF01960">
    <property type="entry name" value="ArgJ"/>
    <property type="match status" value="1"/>
</dbReference>
<dbReference type="PANTHER" id="PTHR23100">
    <property type="entry name" value="ARGININE BIOSYNTHESIS BIFUNCTIONAL PROTEIN ARGJ"/>
    <property type="match status" value="1"/>
</dbReference>
<dbReference type="PANTHER" id="PTHR23100:SF0">
    <property type="entry name" value="ARGININE BIOSYNTHESIS BIFUNCTIONAL PROTEIN ARGJ, MITOCHONDRIAL"/>
    <property type="match status" value="1"/>
</dbReference>
<dbReference type="AlphaFoldDB" id="A0A239ALN2"/>
<evidence type="ECO:0000313" key="14">
    <source>
        <dbReference type="EMBL" id="SNR96586.1"/>
    </source>
</evidence>
<feature type="active site" description="Nucleophile" evidence="13">
    <location>
        <position position="189"/>
    </location>
</feature>
<feature type="binding site" evidence="13">
    <location>
        <position position="401"/>
    </location>
    <ligand>
        <name>substrate</name>
    </ligand>
</feature>
<evidence type="ECO:0000256" key="11">
    <source>
        <dbReference type="ARBA" id="ARBA00049439"/>
    </source>
</evidence>
<comment type="subcellular location">
    <subcellularLocation>
        <location evidence="1 13">Cytoplasm</location>
    </subcellularLocation>
</comment>
<dbReference type="GO" id="GO:0004042">
    <property type="term" value="F:L-glutamate N-acetyltransferase activity"/>
    <property type="evidence" value="ECO:0007669"/>
    <property type="project" value="UniProtKB-UniRule"/>
</dbReference>
<dbReference type="InterPro" id="IPR042195">
    <property type="entry name" value="ArgJ_beta_C"/>
</dbReference>
<dbReference type="FunFam" id="3.30.2330.10:FF:000001">
    <property type="entry name" value="Arginine biosynthesis bifunctional protein ArgJ, mitochondrial"/>
    <property type="match status" value="1"/>
</dbReference>
<evidence type="ECO:0000256" key="9">
    <source>
        <dbReference type="ARBA" id="ARBA00023315"/>
    </source>
</evidence>
<comment type="pathway">
    <text evidence="13">Amino-acid biosynthesis; L-arginine biosynthesis; L-ornithine and N-acetyl-L-glutamate from L-glutamate and N(2)-acetyl-L-ornithine (cyclic): step 1/1.</text>
</comment>
<comment type="pathway">
    <text evidence="13">Amino-acid biosynthesis; L-arginine biosynthesis; N(2)-acetyl-L-ornithine from L-glutamate: step 1/4.</text>
</comment>
<keyword evidence="8 13" id="KW-0511">Multifunctional enzyme</keyword>
<evidence type="ECO:0000313" key="15">
    <source>
        <dbReference type="Proteomes" id="UP000198304"/>
    </source>
</evidence>
<evidence type="ECO:0000256" key="2">
    <source>
        <dbReference type="ARBA" id="ARBA00006774"/>
    </source>
</evidence>
<proteinExistence type="inferred from homology"/>
<dbReference type="SUPFAM" id="SSF56266">
    <property type="entry name" value="DmpA/ArgJ-like"/>
    <property type="match status" value="1"/>
</dbReference>
<evidence type="ECO:0000256" key="5">
    <source>
        <dbReference type="ARBA" id="ARBA00022605"/>
    </source>
</evidence>
<protein>
    <recommendedName>
        <fullName evidence="13">Arginine biosynthesis bifunctional protein ArgJ</fullName>
    </recommendedName>
    <domain>
        <recommendedName>
            <fullName evidence="13">Glutamate N-acetyltransferase</fullName>
            <ecNumber evidence="13">2.3.1.35</ecNumber>
        </recommendedName>
        <alternativeName>
            <fullName evidence="13">Ornithine acetyltransferase</fullName>
            <shortName evidence="13">OATase</shortName>
        </alternativeName>
        <alternativeName>
            <fullName evidence="13">Ornithine transacetylase</fullName>
        </alternativeName>
    </domain>
    <domain>
        <recommendedName>
            <fullName evidence="13">Amino-acid acetyltransferase</fullName>
            <ecNumber evidence="13">2.3.1.1</ecNumber>
        </recommendedName>
        <alternativeName>
            <fullName evidence="13">N-acetylglutamate synthase</fullName>
            <shortName evidence="13">AGSase</shortName>
        </alternativeName>
    </domain>
    <component>
        <recommendedName>
            <fullName evidence="13">Arginine biosynthesis bifunctional protein ArgJ alpha chain</fullName>
        </recommendedName>
    </component>
    <component>
        <recommendedName>
            <fullName evidence="13">Arginine biosynthesis bifunctional protein ArgJ beta chain</fullName>
        </recommendedName>
    </component>
</protein>
<comment type="similarity">
    <text evidence="2 13">Belongs to the ArgJ family.</text>
</comment>
<keyword evidence="13" id="KW-0963">Cytoplasm</keyword>
<dbReference type="EC" id="2.3.1.35" evidence="13"/>
<dbReference type="Gene3D" id="3.10.20.340">
    <property type="entry name" value="ArgJ beta chain, C-terminal domain"/>
    <property type="match status" value="1"/>
</dbReference>
<dbReference type="Proteomes" id="UP000198304">
    <property type="component" value="Unassembled WGS sequence"/>
</dbReference>
<feature type="chain" id="PRO_5023426521" description="Arginine biosynthesis bifunctional protein ArgJ beta chain" evidence="13">
    <location>
        <begin position="189"/>
        <end position="406"/>
    </location>
</feature>
<reference evidence="14 15" key="1">
    <citation type="submission" date="2017-06" db="EMBL/GenBank/DDBJ databases">
        <authorList>
            <person name="Kim H.J."/>
            <person name="Triplett B.A."/>
        </authorList>
    </citation>
    <scope>NUCLEOTIDE SEQUENCE [LARGE SCALE GENOMIC DNA]</scope>
    <source>
        <strain evidence="14 15">SCA</strain>
    </source>
</reference>
<organism evidence="14 15">
    <name type="scientific">Anaerovirgula multivorans</name>
    <dbReference type="NCBI Taxonomy" id="312168"/>
    <lineage>
        <taxon>Bacteria</taxon>
        <taxon>Bacillati</taxon>
        <taxon>Bacillota</taxon>
        <taxon>Clostridia</taxon>
        <taxon>Peptostreptococcales</taxon>
        <taxon>Natronincolaceae</taxon>
        <taxon>Anaerovirgula</taxon>
    </lineage>
</organism>
<dbReference type="OrthoDB" id="9804242at2"/>
<dbReference type="UniPathway" id="UPA00068">
    <property type="reaction ID" value="UER00106"/>
</dbReference>
<evidence type="ECO:0000256" key="4">
    <source>
        <dbReference type="ARBA" id="ARBA00022571"/>
    </source>
</evidence>